<dbReference type="RefSeq" id="WP_123269517.1">
    <property type="nucleotide sequence ID" value="NZ_RJJQ01000001.1"/>
</dbReference>
<evidence type="ECO:0000256" key="3">
    <source>
        <dbReference type="ARBA" id="ARBA00023163"/>
    </source>
</evidence>
<dbReference type="AlphaFoldDB" id="A0A3M9MJG1"/>
<dbReference type="PANTHER" id="PTHR30055">
    <property type="entry name" value="HTH-TYPE TRANSCRIPTIONAL REGULATOR RUTR"/>
    <property type="match status" value="1"/>
</dbReference>
<evidence type="ECO:0000256" key="4">
    <source>
        <dbReference type="PROSITE-ProRule" id="PRU00335"/>
    </source>
</evidence>
<keyword evidence="2 4" id="KW-0238">DNA-binding</keyword>
<sequence>MTTPRRRRTPEQARSEILRAATQLIARDGPDGTSLRRIAQVADVTHALIVHYFGSYAHLVEEVLIAANQRYREQLRDRMRADHGIPYAEGVTAVLFELLADEQYLRLWAWTMLHAGPDLAPSGLAGFVDTLEEGIRIVLPGTTPDRARIEQVVLLALASSYGFALGHRSWLTGLGHDPDNPAQLEEFRHSVARILAWYLEASDDS</sequence>
<protein>
    <submittedName>
        <fullName evidence="6">TetR/AcrR family transcriptional regulator</fullName>
    </submittedName>
</protein>
<dbReference type="Pfam" id="PF00440">
    <property type="entry name" value="TetR_N"/>
    <property type="match status" value="1"/>
</dbReference>
<proteinExistence type="predicted"/>
<dbReference type="InterPro" id="IPR009057">
    <property type="entry name" value="Homeodomain-like_sf"/>
</dbReference>
<dbReference type="GO" id="GO:0003700">
    <property type="term" value="F:DNA-binding transcription factor activity"/>
    <property type="evidence" value="ECO:0007669"/>
    <property type="project" value="TreeGrafter"/>
</dbReference>
<evidence type="ECO:0000256" key="2">
    <source>
        <dbReference type="ARBA" id="ARBA00023125"/>
    </source>
</evidence>
<dbReference type="Proteomes" id="UP000271678">
    <property type="component" value="Unassembled WGS sequence"/>
</dbReference>
<keyword evidence="1" id="KW-0805">Transcription regulation</keyword>
<dbReference type="InterPro" id="IPR001647">
    <property type="entry name" value="HTH_TetR"/>
</dbReference>
<keyword evidence="7" id="KW-1185">Reference proteome</keyword>
<reference evidence="6 7" key="1">
    <citation type="submission" date="2018-11" db="EMBL/GenBank/DDBJ databases">
        <title>Draft genome of Simplicispira Flexivirga sp. BO-16.</title>
        <authorList>
            <person name="Im W.T."/>
        </authorList>
    </citation>
    <scope>NUCLEOTIDE SEQUENCE [LARGE SCALE GENOMIC DNA]</scope>
    <source>
        <strain evidence="6 7">BO-16</strain>
    </source>
</reference>
<dbReference type="GO" id="GO:0000976">
    <property type="term" value="F:transcription cis-regulatory region binding"/>
    <property type="evidence" value="ECO:0007669"/>
    <property type="project" value="TreeGrafter"/>
</dbReference>
<gene>
    <name evidence="6" type="ORF">EFY87_01450</name>
</gene>
<comment type="caution">
    <text evidence="6">The sequence shown here is derived from an EMBL/GenBank/DDBJ whole genome shotgun (WGS) entry which is preliminary data.</text>
</comment>
<feature type="domain" description="HTH tetR-type" evidence="5">
    <location>
        <begin position="11"/>
        <end position="71"/>
    </location>
</feature>
<accession>A0A3M9MJG1</accession>
<evidence type="ECO:0000259" key="5">
    <source>
        <dbReference type="PROSITE" id="PS50977"/>
    </source>
</evidence>
<name>A0A3M9MJG1_9MICO</name>
<dbReference type="InterPro" id="IPR050109">
    <property type="entry name" value="HTH-type_TetR-like_transc_reg"/>
</dbReference>
<evidence type="ECO:0000313" key="7">
    <source>
        <dbReference type="Proteomes" id="UP000271678"/>
    </source>
</evidence>
<evidence type="ECO:0000313" key="6">
    <source>
        <dbReference type="EMBL" id="RNI25325.1"/>
    </source>
</evidence>
<keyword evidence="3" id="KW-0804">Transcription</keyword>
<dbReference type="PROSITE" id="PS50977">
    <property type="entry name" value="HTH_TETR_2"/>
    <property type="match status" value="1"/>
</dbReference>
<organism evidence="6 7">
    <name type="scientific">Flexivirga caeni</name>
    <dbReference type="NCBI Taxonomy" id="2294115"/>
    <lineage>
        <taxon>Bacteria</taxon>
        <taxon>Bacillati</taxon>
        <taxon>Actinomycetota</taxon>
        <taxon>Actinomycetes</taxon>
        <taxon>Micrococcales</taxon>
        <taxon>Dermacoccaceae</taxon>
        <taxon>Flexivirga</taxon>
    </lineage>
</organism>
<dbReference type="EMBL" id="RJJQ01000001">
    <property type="protein sequence ID" value="RNI25325.1"/>
    <property type="molecule type" value="Genomic_DNA"/>
</dbReference>
<dbReference type="Gene3D" id="1.10.357.10">
    <property type="entry name" value="Tetracycline Repressor, domain 2"/>
    <property type="match status" value="1"/>
</dbReference>
<dbReference type="PANTHER" id="PTHR30055:SF234">
    <property type="entry name" value="HTH-TYPE TRANSCRIPTIONAL REGULATOR BETI"/>
    <property type="match status" value="1"/>
</dbReference>
<dbReference type="OrthoDB" id="7505659at2"/>
<feature type="DNA-binding region" description="H-T-H motif" evidence="4">
    <location>
        <begin position="34"/>
        <end position="53"/>
    </location>
</feature>
<evidence type="ECO:0000256" key="1">
    <source>
        <dbReference type="ARBA" id="ARBA00023015"/>
    </source>
</evidence>
<dbReference type="SUPFAM" id="SSF46689">
    <property type="entry name" value="Homeodomain-like"/>
    <property type="match status" value="1"/>
</dbReference>